<keyword evidence="7" id="KW-0067">ATP-binding</keyword>
<evidence type="ECO:0000256" key="4">
    <source>
        <dbReference type="ARBA" id="ARBA00022679"/>
    </source>
</evidence>
<dbReference type="Pfam" id="PF02518">
    <property type="entry name" value="HATPase_c"/>
    <property type="match status" value="1"/>
</dbReference>
<dbReference type="Gene3D" id="3.30.565.10">
    <property type="entry name" value="Histidine kinase-like ATPase, C-terminal domain"/>
    <property type="match status" value="1"/>
</dbReference>
<dbReference type="Pfam" id="PF07494">
    <property type="entry name" value="Reg_prop"/>
    <property type="match status" value="1"/>
</dbReference>
<comment type="caution">
    <text evidence="11">The sequence shown here is derived from an EMBL/GenBank/DDBJ whole genome shotgun (WGS) entry which is preliminary data.</text>
</comment>
<dbReference type="SUPFAM" id="SSF55874">
    <property type="entry name" value="ATPase domain of HSP90 chaperone/DNA topoisomerase II/histidine kinase"/>
    <property type="match status" value="1"/>
</dbReference>
<dbReference type="InterPro" id="IPR011712">
    <property type="entry name" value="Sig_transdc_His_kin_sub3_dim/P"/>
</dbReference>
<dbReference type="Gene3D" id="1.20.5.1930">
    <property type="match status" value="1"/>
</dbReference>
<name>A0ABS0L2I6_9BACT</name>
<organism evidence="11 12">
    <name type="scientific">Hymenobacter guriensis</name>
    <dbReference type="NCBI Taxonomy" id="2793065"/>
    <lineage>
        <taxon>Bacteria</taxon>
        <taxon>Pseudomonadati</taxon>
        <taxon>Bacteroidota</taxon>
        <taxon>Cytophagia</taxon>
        <taxon>Cytophagales</taxon>
        <taxon>Hymenobacteraceae</taxon>
        <taxon>Hymenobacter</taxon>
    </lineage>
</organism>
<dbReference type="PANTHER" id="PTHR24421">
    <property type="entry name" value="NITRATE/NITRITE SENSOR PROTEIN NARX-RELATED"/>
    <property type="match status" value="1"/>
</dbReference>
<accession>A0ABS0L2I6</accession>
<proteinExistence type="predicted"/>
<dbReference type="Pfam" id="PF07730">
    <property type="entry name" value="HisKA_3"/>
    <property type="match status" value="1"/>
</dbReference>
<keyword evidence="5" id="KW-0547">Nucleotide-binding</keyword>
<dbReference type="InterPro" id="IPR011110">
    <property type="entry name" value="Reg_prop"/>
</dbReference>
<evidence type="ECO:0000256" key="7">
    <source>
        <dbReference type="ARBA" id="ARBA00022840"/>
    </source>
</evidence>
<keyword evidence="9" id="KW-0812">Transmembrane</keyword>
<dbReference type="InterPro" id="IPR013783">
    <property type="entry name" value="Ig-like_fold"/>
</dbReference>
<feature type="transmembrane region" description="Helical" evidence="9">
    <location>
        <begin position="777"/>
        <end position="794"/>
    </location>
</feature>
<keyword evidence="8" id="KW-0902">Two-component regulatory system</keyword>
<gene>
    <name evidence="11" type="ORF">I5L79_12290</name>
</gene>
<evidence type="ECO:0000256" key="5">
    <source>
        <dbReference type="ARBA" id="ARBA00022741"/>
    </source>
</evidence>
<protein>
    <recommendedName>
        <fullName evidence="2">histidine kinase</fullName>
        <ecNumber evidence="2">2.7.13.3</ecNumber>
    </recommendedName>
</protein>
<dbReference type="Gene3D" id="2.60.40.10">
    <property type="entry name" value="Immunoglobulins"/>
    <property type="match status" value="1"/>
</dbReference>
<dbReference type="SUPFAM" id="SSF63829">
    <property type="entry name" value="Calcium-dependent phosphotriesterase"/>
    <property type="match status" value="2"/>
</dbReference>
<dbReference type="InterPro" id="IPR050482">
    <property type="entry name" value="Sensor_HK_TwoCompSys"/>
</dbReference>
<dbReference type="EMBL" id="JADWYK010000006">
    <property type="protein sequence ID" value="MBG8554333.1"/>
    <property type="molecule type" value="Genomic_DNA"/>
</dbReference>
<evidence type="ECO:0000256" key="2">
    <source>
        <dbReference type="ARBA" id="ARBA00012438"/>
    </source>
</evidence>
<dbReference type="InterPro" id="IPR003594">
    <property type="entry name" value="HATPase_dom"/>
</dbReference>
<dbReference type="Pfam" id="PF07495">
    <property type="entry name" value="Y_Y_Y"/>
    <property type="match status" value="1"/>
</dbReference>
<dbReference type="PROSITE" id="PS50109">
    <property type="entry name" value="HIS_KIN"/>
    <property type="match status" value="1"/>
</dbReference>
<sequence>MMRSGHRRWYIYTLVLLLCGLGQLSWAASPADMRYFGLTEGLPHRRVNCVLPSASGYLWVGTDNGLSRFDGTAFHRPGRADGNINRGVILALLETSPNQLWVGTSQGLSLLNTQTGVEKLIRADPQGTTLAHQQVRALAVATDGTLYLGTKAGWLLRRRPGWASERVLRLTSAAATATWIAGIVPDGRGNLWLATQHNGAVYCYSPARRHLQRHEIGKAGPDELASFEPTAVARTASGQMLASWARHGLYQLDTVTNRFRKVQAAGAQDREALLAVDAQQRVWSAAARGTLLRYDSLLRQPYALTPSLLPLGAVVRCLAPARSGGMWAGTSNGLLLFQEPAAAFTTLLHQAAPLPNQPYSLRGLLEAAPGRLLAGTYRGLLDVQVSTGHSQPVWRNLPNGQHQPIVAYALLPDSAGRGAWLGTEGDGLAWLDFRTRQLRYFTSARDEQQRPVTRFIRALAHDAHGNLWLGTYEGAYCFSPATGRFVRLAARQYPELRDANCFSLMGRKKEIWLGTQQGLYRVTDTATVYRYEALRGTAVRAIWADTVRQETWLGTNRGLGRLRSQRLTWLSQKQGLPNDMVNALLPGAGRQLWISTDNGLCVIDRASLSVRTFQGREGLPVTEFNHGSALRTRQGALWFGSVNGLVQVRPQREQPIAAAPLLLTQLTYDDSRANRLRTRYPSPAAPPRLTMQPDDRFFSVSFVLADFDDPQRHRYAYRLAGLDRQWTDLGPATSVRFNRLPAGHYTLWLRAAGRSGRWTPAQQLLLVTVTPPFYARAWFWALSSLVAGAFLWAVHRYRQRRRRQLAELRTRIAADLHDDVGSLLTQISLESSLLRELVPLPEHQERLERVADASRTAARQMSDVVWSLDSRNDSVASLLERMRDHAYEVLPPAGIESDFNLMAEQLPPTLPLLVRQQVYLIYKEALHNVVKHAQASLVTVQLYRNGSQLVLEVKDDGRGYTGTGRPAGHGLRNMRERASQLRGTVLFGAGEEHKGFRVRVQLPLP</sequence>
<dbReference type="PANTHER" id="PTHR24421:SF10">
    <property type="entry name" value="NITRATE_NITRITE SENSOR PROTEIN NARQ"/>
    <property type="match status" value="1"/>
</dbReference>
<dbReference type="InterPro" id="IPR011123">
    <property type="entry name" value="Y_Y_Y"/>
</dbReference>
<keyword evidence="3" id="KW-0597">Phosphoprotein</keyword>
<dbReference type="RefSeq" id="WP_196955350.1">
    <property type="nucleotide sequence ID" value="NZ_JADWYK010000006.1"/>
</dbReference>
<dbReference type="InterPro" id="IPR015943">
    <property type="entry name" value="WD40/YVTN_repeat-like_dom_sf"/>
</dbReference>
<keyword evidence="9" id="KW-0472">Membrane</keyword>
<evidence type="ECO:0000313" key="11">
    <source>
        <dbReference type="EMBL" id="MBG8554333.1"/>
    </source>
</evidence>
<evidence type="ECO:0000313" key="12">
    <source>
        <dbReference type="Proteomes" id="UP000601099"/>
    </source>
</evidence>
<dbReference type="Proteomes" id="UP000601099">
    <property type="component" value="Unassembled WGS sequence"/>
</dbReference>
<reference evidence="11 12" key="1">
    <citation type="submission" date="2020-11" db="EMBL/GenBank/DDBJ databases">
        <title>Hymenobacter sp.</title>
        <authorList>
            <person name="Kim M.K."/>
        </authorList>
    </citation>
    <scope>NUCLEOTIDE SEQUENCE [LARGE SCALE GENOMIC DNA]</scope>
    <source>
        <strain evidence="11 12">BT594</strain>
    </source>
</reference>
<evidence type="ECO:0000256" key="8">
    <source>
        <dbReference type="ARBA" id="ARBA00023012"/>
    </source>
</evidence>
<evidence type="ECO:0000259" key="10">
    <source>
        <dbReference type="PROSITE" id="PS50109"/>
    </source>
</evidence>
<evidence type="ECO:0000256" key="6">
    <source>
        <dbReference type="ARBA" id="ARBA00022777"/>
    </source>
</evidence>
<evidence type="ECO:0000256" key="1">
    <source>
        <dbReference type="ARBA" id="ARBA00000085"/>
    </source>
</evidence>
<dbReference type="InterPro" id="IPR005467">
    <property type="entry name" value="His_kinase_dom"/>
</dbReference>
<keyword evidence="12" id="KW-1185">Reference proteome</keyword>
<evidence type="ECO:0000256" key="9">
    <source>
        <dbReference type="SAM" id="Phobius"/>
    </source>
</evidence>
<feature type="domain" description="Histidine kinase" evidence="10">
    <location>
        <begin position="815"/>
        <end position="1005"/>
    </location>
</feature>
<dbReference type="Gene3D" id="2.130.10.10">
    <property type="entry name" value="YVTN repeat-like/Quinoprotein amine dehydrogenase"/>
    <property type="match status" value="3"/>
</dbReference>
<dbReference type="CDD" id="cd16917">
    <property type="entry name" value="HATPase_UhpB-NarQ-NarX-like"/>
    <property type="match status" value="1"/>
</dbReference>
<keyword evidence="4" id="KW-0808">Transferase</keyword>
<keyword evidence="6" id="KW-0418">Kinase</keyword>
<comment type="catalytic activity">
    <reaction evidence="1">
        <text>ATP + protein L-histidine = ADP + protein N-phospho-L-histidine.</text>
        <dbReference type="EC" id="2.7.13.3"/>
    </reaction>
</comment>
<dbReference type="EC" id="2.7.13.3" evidence="2"/>
<evidence type="ECO:0000256" key="3">
    <source>
        <dbReference type="ARBA" id="ARBA00022553"/>
    </source>
</evidence>
<keyword evidence="9" id="KW-1133">Transmembrane helix</keyword>
<dbReference type="InterPro" id="IPR036890">
    <property type="entry name" value="HATPase_C_sf"/>
</dbReference>